<accession>A0ACC2XB50</accession>
<proteinExistence type="predicted"/>
<dbReference type="EMBL" id="JASBWV010000022">
    <property type="protein sequence ID" value="KAJ9120002.1"/>
    <property type="molecule type" value="Genomic_DNA"/>
</dbReference>
<evidence type="ECO:0000313" key="2">
    <source>
        <dbReference type="Proteomes" id="UP001234202"/>
    </source>
</evidence>
<evidence type="ECO:0000313" key="1">
    <source>
        <dbReference type="EMBL" id="KAJ9120002.1"/>
    </source>
</evidence>
<dbReference type="Proteomes" id="UP001234202">
    <property type="component" value="Unassembled WGS sequence"/>
</dbReference>
<reference evidence="1" key="1">
    <citation type="submission" date="2023-04" db="EMBL/GenBank/DDBJ databases">
        <title>Draft Genome sequencing of Naganishia species isolated from polar environments using Oxford Nanopore Technology.</title>
        <authorList>
            <person name="Leo P."/>
            <person name="Venkateswaran K."/>
        </authorList>
    </citation>
    <scope>NUCLEOTIDE SEQUENCE</scope>
    <source>
        <strain evidence="1">DBVPG 5303</strain>
    </source>
</reference>
<name>A0ACC2XB50_9TREE</name>
<keyword evidence="2" id="KW-1185">Reference proteome</keyword>
<protein>
    <submittedName>
        <fullName evidence="1">Uncharacterized protein</fullName>
    </submittedName>
</protein>
<organism evidence="1 2">
    <name type="scientific">Naganishia onofrii</name>
    <dbReference type="NCBI Taxonomy" id="1851511"/>
    <lineage>
        <taxon>Eukaryota</taxon>
        <taxon>Fungi</taxon>
        <taxon>Dikarya</taxon>
        <taxon>Basidiomycota</taxon>
        <taxon>Agaricomycotina</taxon>
        <taxon>Tremellomycetes</taxon>
        <taxon>Filobasidiales</taxon>
        <taxon>Filobasidiaceae</taxon>
        <taxon>Naganishia</taxon>
    </lineage>
</organism>
<sequence length="486" mass="56117">MPVTTRRQARLLARQPCQPNRGASQGELSPDVTVNRSEQISRQSYGTTLEDLPDELIQLIAENLQEDDYDPSWDTFPVDSDESDELAPCRCQPLVNDKPDENVRSTPRTLDNRIPFSSTSRRLRNIIFNQTHRIKLVKWCKASIQSSKDVSPRLRGNVRKLTISANPRHTLPELPIQPIDYLKLFPNIDLVNIQWQRQCSETTRAFDVSEQLLQFGNLKSFWLEIHKDEQRGDIPGRGADVLEEDFGWELKEMEMIFEHLPLSHLKELEIYIGSPIDHARIELHSIAMQNALASMRFPELEYFGYRGQIELLGDLPQRSLWPEIEKAIEEFLRVKQYCIKTVVFGFTIAFFMPSRVNGGDEFFLRRDGQRSLIPHIMPDRQHLLDLFERLKAKCPHLESFRFELDGYNDKDTEKTVELINFRICTHDTDDHAFHASACTNNPRNHASTTAATPEASRLKGVYEVDQAGIDYLATMMQDEIVPQLID</sequence>
<gene>
    <name evidence="1" type="ORF">QFC24_005485</name>
</gene>
<comment type="caution">
    <text evidence="1">The sequence shown here is derived from an EMBL/GenBank/DDBJ whole genome shotgun (WGS) entry which is preliminary data.</text>
</comment>